<keyword evidence="2" id="KW-1185">Reference proteome</keyword>
<gene>
    <name evidence="1" type="ORF">GCM10025751_14820</name>
</gene>
<sequence>MFLADEFADSVLHNRTILIAAKKSKKRVKSDASAGGFFGSRTVWNCPHCGAILGVSDNG</sequence>
<dbReference type="Proteomes" id="UP001501729">
    <property type="component" value="Unassembled WGS sequence"/>
</dbReference>
<organism evidence="1 2">
    <name type="scientific">Haladaptatus pallidirubidus</name>
    <dbReference type="NCBI Taxonomy" id="1008152"/>
    <lineage>
        <taxon>Archaea</taxon>
        <taxon>Methanobacteriati</taxon>
        <taxon>Methanobacteriota</taxon>
        <taxon>Stenosarchaea group</taxon>
        <taxon>Halobacteria</taxon>
        <taxon>Halobacteriales</taxon>
        <taxon>Haladaptataceae</taxon>
        <taxon>Haladaptatus</taxon>
    </lineage>
</organism>
<evidence type="ECO:0000313" key="2">
    <source>
        <dbReference type="Proteomes" id="UP001501729"/>
    </source>
</evidence>
<dbReference type="EMBL" id="BAABKX010000001">
    <property type="protein sequence ID" value="GAA5046067.1"/>
    <property type="molecule type" value="Genomic_DNA"/>
</dbReference>
<comment type="caution">
    <text evidence="1">The sequence shown here is derived from an EMBL/GenBank/DDBJ whole genome shotgun (WGS) entry which is preliminary data.</text>
</comment>
<accession>A0AAV3UEE7</accession>
<evidence type="ECO:0000313" key="1">
    <source>
        <dbReference type="EMBL" id="GAA5046067.1"/>
    </source>
</evidence>
<dbReference type="AlphaFoldDB" id="A0AAV3UEE7"/>
<name>A0AAV3UEE7_9EURY</name>
<proteinExistence type="predicted"/>
<dbReference type="GeneID" id="68612071"/>
<evidence type="ECO:0008006" key="3">
    <source>
        <dbReference type="Google" id="ProtNLM"/>
    </source>
</evidence>
<dbReference type="RefSeq" id="WP_227776265.1">
    <property type="nucleotide sequence ID" value="NZ_BAABKX010000001.1"/>
</dbReference>
<reference evidence="1 2" key="1">
    <citation type="journal article" date="2019" name="Int. J. Syst. Evol. Microbiol.">
        <title>The Global Catalogue of Microorganisms (GCM) 10K type strain sequencing project: providing services to taxonomists for standard genome sequencing and annotation.</title>
        <authorList>
            <consortium name="The Broad Institute Genomics Platform"/>
            <consortium name="The Broad Institute Genome Sequencing Center for Infectious Disease"/>
            <person name="Wu L."/>
            <person name="Ma J."/>
        </authorList>
    </citation>
    <scope>NUCLEOTIDE SEQUENCE [LARGE SCALE GENOMIC DNA]</scope>
    <source>
        <strain evidence="1 2">JCM 17504</strain>
    </source>
</reference>
<protein>
    <recommendedName>
        <fullName evidence="3">Transposase</fullName>
    </recommendedName>
</protein>